<feature type="domain" description="Response regulatory" evidence="2">
    <location>
        <begin position="7"/>
        <end position="151"/>
    </location>
</feature>
<dbReference type="SUPFAM" id="SSF52172">
    <property type="entry name" value="CheY-like"/>
    <property type="match status" value="1"/>
</dbReference>
<reference evidence="3 4" key="1">
    <citation type="submission" date="2018-08" db="EMBL/GenBank/DDBJ databases">
        <title>Salinimonas sediminis sp. nov., a piezophilic bacterium isolated from a deep-sea sediment sample from the New Britain Trench.</title>
        <authorList>
            <person name="Cao J."/>
        </authorList>
    </citation>
    <scope>NUCLEOTIDE SEQUENCE [LARGE SCALE GENOMIC DNA]</scope>
    <source>
        <strain evidence="3 4">N102</strain>
    </source>
</reference>
<evidence type="ECO:0000313" key="4">
    <source>
        <dbReference type="Proteomes" id="UP000262073"/>
    </source>
</evidence>
<name>A0A346NPE1_9ALTE</name>
<dbReference type="SMART" id="SM00448">
    <property type="entry name" value="REC"/>
    <property type="match status" value="1"/>
</dbReference>
<dbReference type="InterPro" id="IPR052893">
    <property type="entry name" value="TCS_response_regulator"/>
</dbReference>
<protein>
    <submittedName>
        <fullName evidence="3">Response regulator</fullName>
    </submittedName>
</protein>
<evidence type="ECO:0000259" key="2">
    <source>
        <dbReference type="PROSITE" id="PS50110"/>
    </source>
</evidence>
<dbReference type="CDD" id="cd17557">
    <property type="entry name" value="REC_Rcp-like"/>
    <property type="match status" value="1"/>
</dbReference>
<dbReference type="InterPro" id="IPR001789">
    <property type="entry name" value="Sig_transdc_resp-reg_receiver"/>
</dbReference>
<dbReference type="PROSITE" id="PS50110">
    <property type="entry name" value="RESPONSE_REGULATORY"/>
    <property type="match status" value="1"/>
</dbReference>
<gene>
    <name evidence="3" type="ORF">D0Y50_14180</name>
</gene>
<organism evidence="3 4">
    <name type="scientific">Salinimonas sediminis</name>
    <dbReference type="NCBI Taxonomy" id="2303538"/>
    <lineage>
        <taxon>Bacteria</taxon>
        <taxon>Pseudomonadati</taxon>
        <taxon>Pseudomonadota</taxon>
        <taxon>Gammaproteobacteria</taxon>
        <taxon>Alteromonadales</taxon>
        <taxon>Alteromonadaceae</taxon>
        <taxon>Alteromonas/Salinimonas group</taxon>
        <taxon>Salinimonas</taxon>
    </lineage>
</organism>
<dbReference type="PANTHER" id="PTHR44520">
    <property type="entry name" value="RESPONSE REGULATOR RCP1-RELATED"/>
    <property type="match status" value="1"/>
</dbReference>
<dbReference type="Proteomes" id="UP000262073">
    <property type="component" value="Chromosome"/>
</dbReference>
<feature type="modified residue" description="4-aspartylphosphate" evidence="1">
    <location>
        <position position="84"/>
    </location>
</feature>
<dbReference type="KEGG" id="salm:D0Y50_14180"/>
<dbReference type="Pfam" id="PF00072">
    <property type="entry name" value="Response_reg"/>
    <property type="match status" value="1"/>
</dbReference>
<dbReference type="PANTHER" id="PTHR44520:SF2">
    <property type="entry name" value="RESPONSE REGULATOR RCP1"/>
    <property type="match status" value="1"/>
</dbReference>
<evidence type="ECO:0000313" key="3">
    <source>
        <dbReference type="EMBL" id="AXR07398.1"/>
    </source>
</evidence>
<dbReference type="InterPro" id="IPR011006">
    <property type="entry name" value="CheY-like_superfamily"/>
</dbReference>
<dbReference type="Gene3D" id="3.40.50.2300">
    <property type="match status" value="1"/>
</dbReference>
<dbReference type="AlphaFoldDB" id="A0A346NPE1"/>
<dbReference type="GO" id="GO:0000160">
    <property type="term" value="P:phosphorelay signal transduction system"/>
    <property type="evidence" value="ECO:0007669"/>
    <property type="project" value="InterPro"/>
</dbReference>
<dbReference type="OrthoDB" id="9793549at2"/>
<keyword evidence="4" id="KW-1185">Reference proteome</keyword>
<keyword evidence="1" id="KW-0597">Phosphoprotein</keyword>
<proteinExistence type="predicted"/>
<accession>A0A346NPE1</accession>
<dbReference type="RefSeq" id="WP_117317521.1">
    <property type="nucleotide sequence ID" value="NZ_CP031769.1"/>
</dbReference>
<dbReference type="EMBL" id="CP031769">
    <property type="protein sequence ID" value="AXR07398.1"/>
    <property type="molecule type" value="Genomic_DNA"/>
</dbReference>
<sequence length="171" mass="18562">MSKPLGVILLVDDNPDDYEATYRSMQKNQLNNPVQWCQSGHDAKDYLLGEGKYARSVAAADGGSPAAPQPATGLIPPPTLILLDLNLPGMDGRALLRLIKQHDRLRSIPVIVLSTSNDARDVQECYALGASTFIHKPVNFEALNTAIRAMKAYWFGVALLPATAEVHNARA</sequence>
<evidence type="ECO:0000256" key="1">
    <source>
        <dbReference type="PROSITE-ProRule" id="PRU00169"/>
    </source>
</evidence>